<comment type="similarity">
    <text evidence="1">Belongs to the protein kinase superfamily. NEK Ser/Thr protein kinase family. NIMA subfamily.</text>
</comment>
<feature type="compositionally biased region" description="Low complexity" evidence="8">
    <location>
        <begin position="437"/>
        <end position="493"/>
    </location>
</feature>
<sequence length="570" mass="56784">MADRVFGGRYRVTGTLGHGGMASVYRAVDEQLGREVAVKVFRIGAVDHGERARAEAEIQTLAALRSPSLVTLYDAALDDVDGDSYLVMELVPGSDLDTRLREGPLDTTTTARVGAQVAEGLAAVHAQGIVHRDVKPANVLLESDGEHVKLADFGIALLRDAARVTGTGTVIGTAAYIAPEQVLGREITGQADVYALGLMLLQSLTGERPFPGTAVESATARLTRGPVIDQHLPTAWRTLLHVMTAQDPAERPTAAEAARRLRALERDGSAPATQLLPGAPGALTPAAAGAAAVGGAALGAGGAAAAAASADEATRAMPTAAAAGGPDDATRAYDRTTPTPRPTGQDDVATTVLGTQRGAAAGGAAAGGAVAGGAAAGAGAGGTGGPGRTAATADDGSKRRRGPIIAAVVVVLLVLAGIGVALAALDRGDDTTPAPTESGQSSTPSDESSEPEQQPSQPEQQPSQPSQEPSEPEQQPSEPSQEPSEPEQQPSQPVDDPTVGPQPGGPASNPVQGPQGGTGNNGNGNGPGSNSGKGKGKGKDKGDGTGAADTTVDTTVGSLTEGPGKGHGKG</sequence>
<dbReference type="InterPro" id="IPR008271">
    <property type="entry name" value="Ser/Thr_kinase_AS"/>
</dbReference>
<dbReference type="EC" id="2.7.11.1" evidence="2"/>
<evidence type="ECO:0000256" key="5">
    <source>
        <dbReference type="ARBA" id="ARBA00022777"/>
    </source>
</evidence>
<evidence type="ECO:0000256" key="6">
    <source>
        <dbReference type="ARBA" id="ARBA00022840"/>
    </source>
</evidence>
<evidence type="ECO:0000313" key="12">
    <source>
        <dbReference type="Proteomes" id="UP001237823"/>
    </source>
</evidence>
<evidence type="ECO:0000256" key="3">
    <source>
        <dbReference type="ARBA" id="ARBA00022679"/>
    </source>
</evidence>
<feature type="compositionally biased region" description="Gly residues" evidence="8">
    <location>
        <begin position="514"/>
        <end position="533"/>
    </location>
</feature>
<feature type="compositionally biased region" description="Gly residues" evidence="8">
    <location>
        <begin position="363"/>
        <end position="387"/>
    </location>
</feature>
<dbReference type="InterPro" id="IPR050660">
    <property type="entry name" value="NEK_Ser/Thr_kinase"/>
</dbReference>
<dbReference type="Proteomes" id="UP001237823">
    <property type="component" value="Unassembled WGS sequence"/>
</dbReference>
<keyword evidence="9" id="KW-1133">Transmembrane helix</keyword>
<reference evidence="11 12" key="1">
    <citation type="submission" date="2023-06" db="EMBL/GenBank/DDBJ databases">
        <authorList>
            <person name="Feng G."/>
            <person name="Li J."/>
            <person name="Zhu H."/>
        </authorList>
    </citation>
    <scope>NUCLEOTIDE SEQUENCE [LARGE SCALE GENOMIC DNA]</scope>
    <source>
        <strain evidence="11 12">RHCKG23</strain>
    </source>
</reference>
<dbReference type="RefSeq" id="WP_289458060.1">
    <property type="nucleotide sequence ID" value="NZ_JAUCML010000003.1"/>
</dbReference>
<dbReference type="PANTHER" id="PTHR43671:SF13">
    <property type="entry name" value="SERINE_THREONINE-PROTEIN KINASE NEK2"/>
    <property type="match status" value="1"/>
</dbReference>
<keyword evidence="9" id="KW-0472">Membrane</keyword>
<accession>A0ABT7T543</accession>
<dbReference type="InterPro" id="IPR000719">
    <property type="entry name" value="Prot_kinase_dom"/>
</dbReference>
<keyword evidence="4 7" id="KW-0547">Nucleotide-binding</keyword>
<evidence type="ECO:0000256" key="2">
    <source>
        <dbReference type="ARBA" id="ARBA00012513"/>
    </source>
</evidence>
<dbReference type="Gene3D" id="1.10.510.10">
    <property type="entry name" value="Transferase(Phosphotransferase) domain 1"/>
    <property type="match status" value="1"/>
</dbReference>
<evidence type="ECO:0000256" key="4">
    <source>
        <dbReference type="ARBA" id="ARBA00022741"/>
    </source>
</evidence>
<dbReference type="PROSITE" id="PS50011">
    <property type="entry name" value="PROTEIN_KINASE_DOM"/>
    <property type="match status" value="1"/>
</dbReference>
<evidence type="ECO:0000256" key="8">
    <source>
        <dbReference type="SAM" id="MobiDB-lite"/>
    </source>
</evidence>
<dbReference type="Pfam" id="PF00069">
    <property type="entry name" value="Pkinase"/>
    <property type="match status" value="1"/>
</dbReference>
<evidence type="ECO:0000256" key="1">
    <source>
        <dbReference type="ARBA" id="ARBA00010886"/>
    </source>
</evidence>
<feature type="transmembrane region" description="Helical" evidence="9">
    <location>
        <begin position="404"/>
        <end position="425"/>
    </location>
</feature>
<feature type="binding site" evidence="7">
    <location>
        <position position="39"/>
    </location>
    <ligand>
        <name>ATP</name>
        <dbReference type="ChEBI" id="CHEBI:30616"/>
    </ligand>
</feature>
<feature type="region of interest" description="Disordered" evidence="8">
    <location>
        <begin position="363"/>
        <end position="397"/>
    </location>
</feature>
<keyword evidence="12" id="KW-1185">Reference proteome</keyword>
<protein>
    <recommendedName>
        <fullName evidence="2">non-specific serine/threonine protein kinase</fullName>
        <ecNumber evidence="2">2.7.11.1</ecNumber>
    </recommendedName>
</protein>
<evidence type="ECO:0000256" key="9">
    <source>
        <dbReference type="SAM" id="Phobius"/>
    </source>
</evidence>
<dbReference type="SMART" id="SM00220">
    <property type="entry name" value="S_TKc"/>
    <property type="match status" value="1"/>
</dbReference>
<keyword evidence="9" id="KW-0812">Transmembrane</keyword>
<keyword evidence="3 11" id="KW-0808">Transferase</keyword>
<evidence type="ECO:0000259" key="10">
    <source>
        <dbReference type="PROSITE" id="PS50011"/>
    </source>
</evidence>
<feature type="compositionally biased region" description="Low complexity" evidence="8">
    <location>
        <begin position="317"/>
        <end position="327"/>
    </location>
</feature>
<dbReference type="InterPro" id="IPR017441">
    <property type="entry name" value="Protein_kinase_ATP_BS"/>
</dbReference>
<dbReference type="CDD" id="cd14014">
    <property type="entry name" value="STKc_PknB_like"/>
    <property type="match status" value="1"/>
</dbReference>
<feature type="region of interest" description="Disordered" evidence="8">
    <location>
        <begin position="427"/>
        <end position="570"/>
    </location>
</feature>
<feature type="region of interest" description="Disordered" evidence="8">
    <location>
        <begin position="317"/>
        <end position="348"/>
    </location>
</feature>
<evidence type="ECO:0000313" key="11">
    <source>
        <dbReference type="EMBL" id="MDM7884655.1"/>
    </source>
</evidence>
<feature type="domain" description="Protein kinase" evidence="10">
    <location>
        <begin position="10"/>
        <end position="264"/>
    </location>
</feature>
<dbReference type="PANTHER" id="PTHR43671">
    <property type="entry name" value="SERINE/THREONINE-PROTEIN KINASE NEK"/>
    <property type="match status" value="1"/>
</dbReference>
<dbReference type="InterPro" id="IPR011009">
    <property type="entry name" value="Kinase-like_dom_sf"/>
</dbReference>
<dbReference type="EMBL" id="JAUCML010000003">
    <property type="protein sequence ID" value="MDM7884655.1"/>
    <property type="molecule type" value="Genomic_DNA"/>
</dbReference>
<dbReference type="PROSITE" id="PS00107">
    <property type="entry name" value="PROTEIN_KINASE_ATP"/>
    <property type="match status" value="1"/>
</dbReference>
<organism evidence="11 12">
    <name type="scientific">Curtobacterium citri</name>
    <dbReference type="NCBI Taxonomy" id="3055139"/>
    <lineage>
        <taxon>Bacteria</taxon>
        <taxon>Bacillati</taxon>
        <taxon>Actinomycetota</taxon>
        <taxon>Actinomycetes</taxon>
        <taxon>Micrococcales</taxon>
        <taxon>Microbacteriaceae</taxon>
        <taxon>Curtobacterium</taxon>
    </lineage>
</organism>
<gene>
    <name evidence="11" type="ORF">QUG92_06005</name>
</gene>
<name>A0ABT7T543_9MICO</name>
<evidence type="ECO:0000256" key="7">
    <source>
        <dbReference type="PROSITE-ProRule" id="PRU10141"/>
    </source>
</evidence>
<proteinExistence type="inferred from homology"/>
<dbReference type="GO" id="GO:0004674">
    <property type="term" value="F:protein serine/threonine kinase activity"/>
    <property type="evidence" value="ECO:0007669"/>
    <property type="project" value="UniProtKB-EC"/>
</dbReference>
<dbReference type="Gene3D" id="3.30.200.20">
    <property type="entry name" value="Phosphorylase Kinase, domain 1"/>
    <property type="match status" value="1"/>
</dbReference>
<dbReference type="SUPFAM" id="SSF56112">
    <property type="entry name" value="Protein kinase-like (PK-like)"/>
    <property type="match status" value="1"/>
</dbReference>
<keyword evidence="5 11" id="KW-0418">Kinase</keyword>
<dbReference type="PROSITE" id="PS00108">
    <property type="entry name" value="PROTEIN_KINASE_ST"/>
    <property type="match status" value="1"/>
</dbReference>
<keyword evidence="6 7" id="KW-0067">ATP-binding</keyword>
<comment type="caution">
    <text evidence="11">The sequence shown here is derived from an EMBL/GenBank/DDBJ whole genome shotgun (WGS) entry which is preliminary data.</text>
</comment>